<comment type="caution">
    <text evidence="1">The sequence shown here is derived from an EMBL/GenBank/DDBJ whole genome shotgun (WGS) entry which is preliminary data.</text>
</comment>
<feature type="non-terminal residue" evidence="1">
    <location>
        <position position="1"/>
    </location>
</feature>
<organism evidence="1 2">
    <name type="scientific">Chaenocephalus aceratus</name>
    <name type="common">Blackfin icefish</name>
    <name type="synonym">Chaenichthys aceratus</name>
    <dbReference type="NCBI Taxonomy" id="36190"/>
    <lineage>
        <taxon>Eukaryota</taxon>
        <taxon>Metazoa</taxon>
        <taxon>Chordata</taxon>
        <taxon>Craniata</taxon>
        <taxon>Vertebrata</taxon>
        <taxon>Euteleostomi</taxon>
        <taxon>Actinopterygii</taxon>
        <taxon>Neopterygii</taxon>
        <taxon>Teleostei</taxon>
        <taxon>Neoteleostei</taxon>
        <taxon>Acanthomorphata</taxon>
        <taxon>Eupercaria</taxon>
        <taxon>Perciformes</taxon>
        <taxon>Notothenioidei</taxon>
        <taxon>Channichthyidae</taxon>
        <taxon>Chaenocephalus</taxon>
    </lineage>
</organism>
<evidence type="ECO:0000313" key="1">
    <source>
        <dbReference type="EMBL" id="KAI4804669.1"/>
    </source>
</evidence>
<sequence>NGSQESCNAENLRNASQAVTKESGFNVLDIFGVLESLSLGHHCDPRFIRRWFKIKMAPLLSHVNKHFLTQLSRQNFSCSSYQELIEAMNDELEDSQKEKAKLIYQHFIHAYLSRKDLPEQKAELILDTDSGALEDEAFLREVLTSLIESPDDEEFEHFLIAFAKANKQKNITLIKIQDQLAPVLASLHPGSLAVIPNNISCHSYRAILTGLGQSLESLPLQLSDSLRSSIKSLKERFTRCSLPDSFMCKKTPVNENLICAAVNRSHVQETLSVYNSSEALCRFTLTEHACSSATHLTASNLVTLMNCTLESNRTYPTEVWKLLLQKASPELHEALETFATMAPGNSKPSLSHALEALGELVPDKYSSVLASTTPNFLFCLSSKNFSCETYQTVIKAFSSQMASMDREQQQAVYTHFIRPFLSRNDSSDPGCVSFNRGSKEWLQGNFGNFSGFAKLRDLQHLNANFSSVEVAYLLTVSQLAQLAASPSHLKTKMDVTNIMKVINPVNFGAFFDIVSPAIETHPANFTVELSVTQSFLLWLRRLSPLLVNLSPSLVTSLFNIGKKRGCNSSEEIITLSIQIFCNPFKVQRPSTREPELLSTISTSELNQFLSRPNVIDNESDICVIFNNYNNTAAFLELYEDVPDDVKMMTLPCVWPLALSSNNRDEVDFWFDVRLTKYFRFLTKTLISSNEVQHASCLAFQKLVSVMGNNFTYNNSEFGQAEVYTTISTYLGNGSEARCYNDNDAELNSTTWFANNIATSSPPVKLNFHAIPQTVIDYYILILFEFNPTFNPLKVPVKLTTIKILKELEKSCNGTEDSEVSTVLASNIETFTPETFLILGSASSGLSNTKISSLSPTVMISSLPTLGTVSTWNQGQANIFIQTLISSGYLINDGSRLESLGTLVAGVPSKTIENIPATELFSISQNTVFVNNMIAAPTVIQQIFVQKIISLDQSAASVVQNVPDAMATEIPSSSLVFSGPVDISKINKKTWTGEQAAMFFESLGETDFDIEKLNPTVLQGFTCNTVRKMKKKRVRGLIHSCRPRKGRAKVKLEETQLTCMYNQLKGNLSQDFADYPSDMLIYLNIKDVQGANCRSYFTALGAADFTVASSVLNKDSGLFSEAQNCLGISGVKLNGGDVEVLGNMVCTLDSSYIENSDSLILEKLKVCKDLSASQVAAMEKLLQSGKTKYGDVTTWNAKTLVDLGELPLYLTENFWGKFKSKTKKRFLKTFMPKQRKKKVRKSKLKKLFKHISARKTKRGAGCTVGSITQVTVTDNAFPFGYDLTQFNLCLDIPVLKDRLDSICQKVDDNDFQTVILRKLNEAYPLGVPEEQVQLLGSVSRVATLNDISKWTITKVDTLAALLKTEDGSWEAAQSKAIITKYLETPGNSLGATEINSIDSNLCSLDISSLEKIKPDSIRNSKPLNLASCSTEQKKVLYEISKISFVSQSSNPTIYYNLIRPYLGGAPLTDVVELSKQNIHMDLNTFQSLDPNVISVRVLEFTRERV</sequence>
<proteinExistence type="predicted"/>
<protein>
    <submittedName>
        <fullName evidence="1">Uncharacterized protein</fullName>
    </submittedName>
</protein>
<dbReference type="EMBL" id="CM043799">
    <property type="protein sequence ID" value="KAI4804669.1"/>
    <property type="molecule type" value="Genomic_DNA"/>
</dbReference>
<name>A0ACB9VX38_CHAAC</name>
<gene>
    <name evidence="1" type="ORF">KUCAC02_026288</name>
</gene>
<keyword evidence="2" id="KW-1185">Reference proteome</keyword>
<dbReference type="Proteomes" id="UP001057452">
    <property type="component" value="Chromosome 15"/>
</dbReference>
<evidence type="ECO:0000313" key="2">
    <source>
        <dbReference type="Proteomes" id="UP001057452"/>
    </source>
</evidence>
<reference evidence="1" key="1">
    <citation type="submission" date="2022-05" db="EMBL/GenBank/DDBJ databases">
        <title>Chromosome-level genome of Chaenocephalus aceratus.</title>
        <authorList>
            <person name="Park H."/>
        </authorList>
    </citation>
    <scope>NUCLEOTIDE SEQUENCE</scope>
    <source>
        <strain evidence="1">KU_202001</strain>
    </source>
</reference>
<accession>A0ACB9VX38</accession>